<accession>I1S6H5</accession>
<evidence type="ECO:0000313" key="1">
    <source>
        <dbReference type="EMBL" id="CEF78172.1"/>
    </source>
</evidence>
<keyword evidence="3" id="KW-1185">Reference proteome</keyword>
<dbReference type="KEGG" id="fgr:FGSG_12446"/>
<reference evidence="1 3" key="3">
    <citation type="journal article" date="2015" name="BMC Genomics">
        <title>The completed genome sequence of the pathogenic ascomycete fungus Fusarium graminearum.</title>
        <authorList>
            <person name="King R."/>
            <person name="Urban M."/>
            <person name="Hammond-Kosack M.C."/>
            <person name="Hassani-Pak K."/>
            <person name="Hammond-Kosack K.E."/>
        </authorList>
    </citation>
    <scope>NUCLEOTIDE SEQUENCE [LARGE SCALE GENOMIC DNA]</scope>
    <source>
        <strain evidence="3">ATCC MYA-4620 / CBS 123657 / FGSC 9075 / NRRL 31084 / PH-1</strain>
        <strain evidence="1">PH-1</strain>
    </source>
</reference>
<reference evidence="2" key="4">
    <citation type="submission" date="2017-01" db="UniProtKB">
        <authorList>
            <consortium name="EnsemblFungi"/>
        </authorList>
    </citation>
    <scope>IDENTIFICATION</scope>
    <source>
        <strain evidence="2">PH-1 / ATCC MYA-4620 / FGSC 9075 / NRRL 31084</strain>
    </source>
</reference>
<gene>
    <name evidence="1" type="ORF">FGRAMPH1_01T12739</name>
</gene>
<dbReference type="Proteomes" id="UP000070720">
    <property type="component" value="Chromosome 2"/>
</dbReference>
<evidence type="ECO:0000313" key="2">
    <source>
        <dbReference type="EnsemblFungi" id="CEF78172"/>
    </source>
</evidence>
<proteinExistence type="predicted"/>
<organism evidence="1 3">
    <name type="scientific">Gibberella zeae (strain ATCC MYA-4620 / CBS 123657 / FGSC 9075 / NRRL 31084 / PH-1)</name>
    <name type="common">Wheat head blight fungus</name>
    <name type="synonym">Fusarium graminearum</name>
    <dbReference type="NCBI Taxonomy" id="229533"/>
    <lineage>
        <taxon>Eukaryota</taxon>
        <taxon>Fungi</taxon>
        <taxon>Dikarya</taxon>
        <taxon>Ascomycota</taxon>
        <taxon>Pezizomycotina</taxon>
        <taxon>Sordariomycetes</taxon>
        <taxon>Hypocreomycetidae</taxon>
        <taxon>Hypocreales</taxon>
        <taxon>Nectriaceae</taxon>
        <taxon>Fusarium</taxon>
    </lineage>
</organism>
<protein>
    <submittedName>
        <fullName evidence="1">Chromosome 2, complete genome</fullName>
    </submittedName>
</protein>
<reference evidence="2 3" key="2">
    <citation type="journal article" date="2010" name="Nature">
        <title>Comparative genomics reveals mobile pathogenicity chromosomes in Fusarium.</title>
        <authorList>
            <person name="Ma L.J."/>
            <person name="van der Does H.C."/>
            <person name="Borkovich K.A."/>
            <person name="Coleman J.J."/>
            <person name="Daboussi M.J."/>
            <person name="Di Pietro A."/>
            <person name="Dufresne M."/>
            <person name="Freitag M."/>
            <person name="Grabherr M."/>
            <person name="Henrissat B."/>
            <person name="Houterman P.M."/>
            <person name="Kang S."/>
            <person name="Shim W.B."/>
            <person name="Woloshuk C."/>
            <person name="Xie X."/>
            <person name="Xu J.R."/>
            <person name="Antoniw J."/>
            <person name="Baker S.E."/>
            <person name="Bluhm B.H."/>
            <person name="Breakspear A."/>
            <person name="Brown D.W."/>
            <person name="Butchko R.A."/>
            <person name="Chapman S."/>
            <person name="Coulson R."/>
            <person name="Coutinho P.M."/>
            <person name="Danchin E.G."/>
            <person name="Diener A."/>
            <person name="Gale L.R."/>
            <person name="Gardiner D.M."/>
            <person name="Goff S."/>
            <person name="Hammond-Kosack K.E."/>
            <person name="Hilburn K."/>
            <person name="Hua-Van A."/>
            <person name="Jonkers W."/>
            <person name="Kazan K."/>
            <person name="Kodira C.D."/>
            <person name="Koehrsen M."/>
            <person name="Kumar L."/>
            <person name="Lee Y.H."/>
            <person name="Li L."/>
            <person name="Manners J.M."/>
            <person name="Miranda-Saavedra D."/>
            <person name="Mukherjee M."/>
            <person name="Park G."/>
            <person name="Park J."/>
            <person name="Park S.Y."/>
            <person name="Proctor R.H."/>
            <person name="Regev A."/>
            <person name="Ruiz-Roldan M.C."/>
            <person name="Sain D."/>
            <person name="Sakthikumar S."/>
            <person name="Sykes S."/>
            <person name="Schwartz D.C."/>
            <person name="Turgeon B.G."/>
            <person name="Wapinski I."/>
            <person name="Yoder O."/>
            <person name="Young S."/>
            <person name="Zeng Q."/>
            <person name="Zhou S."/>
            <person name="Galagan J."/>
            <person name="Cuomo C.A."/>
            <person name="Kistler H.C."/>
            <person name="Rep M."/>
        </authorList>
    </citation>
    <scope>GENOME REANNOTATION</scope>
    <source>
        <strain evidence="3">ATCC MYA-4620 / CBS 123657 / FGSC 9075 / NRRL 31084 / PH-1</strain>
        <strain evidence="2">PH-1 / ATCC MYA-4620 / FGSC 9075 / NRRL 31084</strain>
    </source>
</reference>
<dbReference type="HOGENOM" id="CLU_1865298_0_0_1"/>
<evidence type="ECO:0000313" key="3">
    <source>
        <dbReference type="Proteomes" id="UP000070720"/>
    </source>
</evidence>
<dbReference type="RefSeq" id="XP_011322348.1">
    <property type="nucleotide sequence ID" value="XM_011324046.1"/>
</dbReference>
<dbReference type="EMBL" id="HG970333">
    <property type="protein sequence ID" value="CEF78172.1"/>
    <property type="molecule type" value="Genomic_DNA"/>
</dbReference>
<dbReference type="AlphaFoldDB" id="I1S6H5"/>
<sequence>MMLVQDELGDFCVHMVGHSEFWSLDPEVEVSGRPYLIIFHPTLCLVEPDFADGKGDIDIHLKVAGKQSGEFTGSASGSRYSSSIFPKQNKRRKKCDAPNNAMLQCNFITSNPSSERSCCASLCGYHGNDNAIDRRAL</sequence>
<dbReference type="InParanoid" id="I1S6H5"/>
<dbReference type="EnsemblFungi" id="CEF78172">
    <property type="protein sequence ID" value="CEF78172"/>
    <property type="gene ID" value="FGRRES_12446"/>
</dbReference>
<dbReference type="VEuPathDB" id="FungiDB:FGRAMPH1_01G12739"/>
<accession>A0A098DIC4</accession>
<reference evidence="2 3" key="1">
    <citation type="journal article" date="2007" name="Science">
        <title>The Fusarium graminearum genome reveals a link between localized polymorphism and pathogen specialization.</title>
        <authorList>
            <person name="Cuomo C.A."/>
            <person name="Gueldener U."/>
            <person name="Xu J.-R."/>
            <person name="Trail F."/>
            <person name="Turgeon B.G."/>
            <person name="Di Pietro A."/>
            <person name="Walton J.D."/>
            <person name="Ma L.-J."/>
            <person name="Baker S.E."/>
            <person name="Rep M."/>
            <person name="Adam G."/>
            <person name="Antoniw J."/>
            <person name="Baldwin T."/>
            <person name="Calvo S.E."/>
            <person name="Chang Y.-L."/>
            <person name="DeCaprio D."/>
            <person name="Gale L.R."/>
            <person name="Gnerre S."/>
            <person name="Goswami R.S."/>
            <person name="Hammond-Kosack K."/>
            <person name="Harris L.J."/>
            <person name="Hilburn K."/>
            <person name="Kennell J.C."/>
            <person name="Kroken S."/>
            <person name="Magnuson J.K."/>
            <person name="Mannhaupt G."/>
            <person name="Mauceli E.W."/>
            <person name="Mewes H.-W."/>
            <person name="Mitterbauer R."/>
            <person name="Muehlbauer G."/>
            <person name="Muensterkoetter M."/>
            <person name="Nelson D."/>
            <person name="O'Donnell K."/>
            <person name="Ouellet T."/>
            <person name="Qi W."/>
            <person name="Quesneville H."/>
            <person name="Roncero M.I.G."/>
            <person name="Seong K.-Y."/>
            <person name="Tetko I.V."/>
            <person name="Urban M."/>
            <person name="Waalwijk C."/>
            <person name="Ward T.J."/>
            <person name="Yao J."/>
            <person name="Birren B.W."/>
            <person name="Kistler H.C."/>
        </authorList>
    </citation>
    <scope>NUCLEOTIDE SEQUENCE [LARGE SCALE GENOMIC DNA]</scope>
    <source>
        <strain evidence="3">ATCC MYA-4620 / CBS 123657 / FGSC 9075 / NRRL 31084 / PH-1</strain>
        <strain evidence="2">PH-1 / ATCC MYA-4620 / FGSC 9075 / NRRL 31084</strain>
    </source>
</reference>
<name>I1S6H5_GIBZE</name>